<dbReference type="Proteomes" id="UP000315017">
    <property type="component" value="Chromosome"/>
</dbReference>
<evidence type="ECO:0000256" key="3">
    <source>
        <dbReference type="ARBA" id="ARBA00014628"/>
    </source>
</evidence>
<evidence type="ECO:0000313" key="12">
    <source>
        <dbReference type="Proteomes" id="UP000315017"/>
    </source>
</evidence>
<evidence type="ECO:0000256" key="10">
    <source>
        <dbReference type="RuleBase" id="RU003956"/>
    </source>
</evidence>
<evidence type="ECO:0000256" key="4">
    <source>
        <dbReference type="ARBA" id="ARBA00022723"/>
    </source>
</evidence>
<evidence type="ECO:0000313" key="11">
    <source>
        <dbReference type="EMBL" id="QDU26805.1"/>
    </source>
</evidence>
<dbReference type="OrthoDB" id="9769739at2"/>
<dbReference type="Gene3D" id="3.40.1050.10">
    <property type="entry name" value="Carbonic anhydrase"/>
    <property type="match status" value="1"/>
</dbReference>
<evidence type="ECO:0000256" key="6">
    <source>
        <dbReference type="ARBA" id="ARBA00023239"/>
    </source>
</evidence>
<dbReference type="PROSITE" id="PS00704">
    <property type="entry name" value="PROK_CO2_ANHYDRASE_1"/>
    <property type="match status" value="1"/>
</dbReference>
<reference evidence="11 12" key="1">
    <citation type="submission" date="2019-02" db="EMBL/GenBank/DDBJ databases">
        <title>Deep-cultivation of Planctomycetes and their phenomic and genomic characterization uncovers novel biology.</title>
        <authorList>
            <person name="Wiegand S."/>
            <person name="Jogler M."/>
            <person name="Boedeker C."/>
            <person name="Pinto D."/>
            <person name="Vollmers J."/>
            <person name="Rivas-Marin E."/>
            <person name="Kohn T."/>
            <person name="Peeters S.H."/>
            <person name="Heuer A."/>
            <person name="Rast P."/>
            <person name="Oberbeckmann S."/>
            <person name="Bunk B."/>
            <person name="Jeske O."/>
            <person name="Meyerdierks A."/>
            <person name="Storesund J.E."/>
            <person name="Kallscheuer N."/>
            <person name="Luecker S."/>
            <person name="Lage O.M."/>
            <person name="Pohl T."/>
            <person name="Merkel B.J."/>
            <person name="Hornburger P."/>
            <person name="Mueller R.-W."/>
            <person name="Bruemmer F."/>
            <person name="Labrenz M."/>
            <person name="Spormann A.M."/>
            <person name="Op den Camp H."/>
            <person name="Overmann J."/>
            <person name="Amann R."/>
            <person name="Jetten M.S.M."/>
            <person name="Mascher T."/>
            <person name="Medema M.H."/>
            <person name="Devos D.P."/>
            <person name="Kaster A.-K."/>
            <person name="Ovreas L."/>
            <person name="Rohde M."/>
            <person name="Galperin M.Y."/>
            <person name="Jogler C."/>
        </authorList>
    </citation>
    <scope>NUCLEOTIDE SEQUENCE [LARGE SCALE GENOMIC DNA]</scope>
    <source>
        <strain evidence="11 12">ETA_A8</strain>
    </source>
</reference>
<dbReference type="GO" id="GO:0008270">
    <property type="term" value="F:zinc ion binding"/>
    <property type="evidence" value="ECO:0007669"/>
    <property type="project" value="UniProtKB-UniRule"/>
</dbReference>
<gene>
    <name evidence="11" type="primary">icfA</name>
    <name evidence="11" type="ORF">ETAA8_18880</name>
</gene>
<comment type="catalytic activity">
    <reaction evidence="8 10">
        <text>hydrogencarbonate + H(+) = CO2 + H2O</text>
        <dbReference type="Rhea" id="RHEA:10748"/>
        <dbReference type="ChEBI" id="CHEBI:15377"/>
        <dbReference type="ChEBI" id="CHEBI:15378"/>
        <dbReference type="ChEBI" id="CHEBI:16526"/>
        <dbReference type="ChEBI" id="CHEBI:17544"/>
        <dbReference type="EC" id="4.2.1.1"/>
    </reaction>
</comment>
<evidence type="ECO:0000256" key="1">
    <source>
        <dbReference type="ARBA" id="ARBA00006217"/>
    </source>
</evidence>
<dbReference type="SUPFAM" id="SSF53056">
    <property type="entry name" value="beta-carbonic anhydrase, cab"/>
    <property type="match status" value="1"/>
</dbReference>
<dbReference type="InterPro" id="IPR001765">
    <property type="entry name" value="Carbonic_anhydrase"/>
</dbReference>
<comment type="cofactor">
    <cofactor evidence="9">
        <name>Zn(2+)</name>
        <dbReference type="ChEBI" id="CHEBI:29105"/>
    </cofactor>
    <text evidence="9">Binds 1 zinc ion per subunit.</text>
</comment>
<evidence type="ECO:0000256" key="2">
    <source>
        <dbReference type="ARBA" id="ARBA00012925"/>
    </source>
</evidence>
<feature type="binding site" evidence="9">
    <location>
        <position position="39"/>
    </location>
    <ligand>
        <name>Zn(2+)</name>
        <dbReference type="ChEBI" id="CHEBI:29105"/>
    </ligand>
</feature>
<dbReference type="EC" id="4.2.1.1" evidence="2 10"/>
<dbReference type="PANTHER" id="PTHR11002">
    <property type="entry name" value="CARBONIC ANHYDRASE"/>
    <property type="match status" value="1"/>
</dbReference>
<name>A0A517Y9A3_9BACT</name>
<keyword evidence="6 10" id="KW-0456">Lyase</keyword>
<dbReference type="Pfam" id="PF00484">
    <property type="entry name" value="Pro_CA"/>
    <property type="match status" value="1"/>
</dbReference>
<evidence type="ECO:0000256" key="5">
    <source>
        <dbReference type="ARBA" id="ARBA00022833"/>
    </source>
</evidence>
<evidence type="ECO:0000256" key="7">
    <source>
        <dbReference type="ARBA" id="ARBA00031969"/>
    </source>
</evidence>
<keyword evidence="5 9" id="KW-0862">Zinc</keyword>
<keyword evidence="4 9" id="KW-0479">Metal-binding</keyword>
<dbReference type="KEGG" id="aagg:ETAA8_18880"/>
<feature type="binding site" evidence="9">
    <location>
        <position position="41"/>
    </location>
    <ligand>
        <name>Zn(2+)</name>
        <dbReference type="ChEBI" id="CHEBI:29105"/>
    </ligand>
</feature>
<dbReference type="InterPro" id="IPR015892">
    <property type="entry name" value="Carbonic_anhydrase_CS"/>
</dbReference>
<evidence type="ECO:0000256" key="9">
    <source>
        <dbReference type="PIRSR" id="PIRSR601765-1"/>
    </source>
</evidence>
<accession>A0A517Y9A3</accession>
<feature type="binding site" evidence="9">
    <location>
        <position position="98"/>
    </location>
    <ligand>
        <name>Zn(2+)</name>
        <dbReference type="ChEBI" id="CHEBI:29105"/>
    </ligand>
</feature>
<keyword evidence="12" id="KW-1185">Reference proteome</keyword>
<dbReference type="PROSITE" id="PS00705">
    <property type="entry name" value="PROK_CO2_ANHYDRASE_2"/>
    <property type="match status" value="1"/>
</dbReference>
<comment type="similarity">
    <text evidence="1 10">Belongs to the beta-class carbonic anhydrase family.</text>
</comment>
<dbReference type="FunFam" id="3.40.1050.10:FF:000003">
    <property type="entry name" value="Carbonic anhydrase"/>
    <property type="match status" value="1"/>
</dbReference>
<proteinExistence type="inferred from homology"/>
<dbReference type="RefSeq" id="WP_145087633.1">
    <property type="nucleotide sequence ID" value="NZ_CP036274.1"/>
</dbReference>
<dbReference type="AlphaFoldDB" id="A0A517Y9A3"/>
<dbReference type="SMART" id="SM00947">
    <property type="entry name" value="Pro_CA"/>
    <property type="match status" value="1"/>
</dbReference>
<dbReference type="InterPro" id="IPR045066">
    <property type="entry name" value="Beta_CA_cladeB"/>
</dbReference>
<comment type="function">
    <text evidence="10">Reversible hydration of carbon dioxide.</text>
</comment>
<dbReference type="PANTHER" id="PTHR11002:SF76">
    <property type="entry name" value="CARBONIC ANHYDRASE"/>
    <property type="match status" value="1"/>
</dbReference>
<sequence>MQNLVKGVHYFQNIGFQQQQKLFEQLAEGQAPEACFITCSDSRIDPNLITNSAPGSLFIVRNVGNLIPCYGTSNNGEMAAVEYAVTALGVKHIIVCGHTACGAMRAVVEGGTAEKLPAVTNWLRHADSTGAIVKEHYQHLSGAELITAAAQENVLVQLEHLRTAPVIATKVSRGQITLHGWMYKIETGQIFAYDSAVHEFRPVLEVEDGSDDESPRYRSRAIA</sequence>
<feature type="binding site" evidence="9">
    <location>
        <position position="101"/>
    </location>
    <ligand>
        <name>Zn(2+)</name>
        <dbReference type="ChEBI" id="CHEBI:29105"/>
    </ligand>
</feature>
<dbReference type="GO" id="GO:0015976">
    <property type="term" value="P:carbon utilization"/>
    <property type="evidence" value="ECO:0007669"/>
    <property type="project" value="InterPro"/>
</dbReference>
<dbReference type="InterPro" id="IPR036874">
    <property type="entry name" value="Carbonic_anhydrase_sf"/>
</dbReference>
<dbReference type="GO" id="GO:0004089">
    <property type="term" value="F:carbonate dehydratase activity"/>
    <property type="evidence" value="ECO:0007669"/>
    <property type="project" value="UniProtKB-UniRule"/>
</dbReference>
<dbReference type="EMBL" id="CP036274">
    <property type="protein sequence ID" value="QDU26805.1"/>
    <property type="molecule type" value="Genomic_DNA"/>
</dbReference>
<organism evidence="11 12">
    <name type="scientific">Anatilimnocola aggregata</name>
    <dbReference type="NCBI Taxonomy" id="2528021"/>
    <lineage>
        <taxon>Bacteria</taxon>
        <taxon>Pseudomonadati</taxon>
        <taxon>Planctomycetota</taxon>
        <taxon>Planctomycetia</taxon>
        <taxon>Pirellulales</taxon>
        <taxon>Pirellulaceae</taxon>
        <taxon>Anatilimnocola</taxon>
    </lineage>
</organism>
<evidence type="ECO:0000256" key="8">
    <source>
        <dbReference type="ARBA" id="ARBA00048348"/>
    </source>
</evidence>
<protein>
    <recommendedName>
        <fullName evidence="3 10">Carbonic anhydrase</fullName>
        <ecNumber evidence="2 10">4.2.1.1</ecNumber>
    </recommendedName>
    <alternativeName>
        <fullName evidence="7 10">Carbonate dehydratase</fullName>
    </alternativeName>
</protein>
<dbReference type="CDD" id="cd00884">
    <property type="entry name" value="beta_CA_cladeB"/>
    <property type="match status" value="1"/>
</dbReference>